<evidence type="ECO:0000313" key="1">
    <source>
        <dbReference type="EMBL" id="VVA97302.1"/>
    </source>
</evidence>
<name>A0A565B6M2_9BRAS</name>
<dbReference type="Proteomes" id="UP000489600">
    <property type="component" value="Unassembled WGS sequence"/>
</dbReference>
<comment type="caution">
    <text evidence="1">The sequence shown here is derived from an EMBL/GenBank/DDBJ whole genome shotgun (WGS) entry which is preliminary data.</text>
</comment>
<protein>
    <submittedName>
        <fullName evidence="1">Uncharacterized protein</fullName>
    </submittedName>
</protein>
<dbReference type="AlphaFoldDB" id="A0A565B6M2"/>
<reference evidence="1" key="1">
    <citation type="submission" date="2019-07" db="EMBL/GenBank/DDBJ databases">
        <authorList>
            <person name="Dittberner H."/>
        </authorList>
    </citation>
    <scope>NUCLEOTIDE SEQUENCE [LARGE SCALE GENOMIC DNA]</scope>
</reference>
<proteinExistence type="predicted"/>
<evidence type="ECO:0000313" key="2">
    <source>
        <dbReference type="Proteomes" id="UP000489600"/>
    </source>
</evidence>
<dbReference type="EMBL" id="CABITT030000003">
    <property type="protein sequence ID" value="VVA97302.1"/>
    <property type="molecule type" value="Genomic_DNA"/>
</dbReference>
<gene>
    <name evidence="1" type="ORF">ANE_LOCUS7747</name>
</gene>
<sequence length="90" mass="10248">MKEKLSLAAKASNLEKKLHVEKEISAQFQSQLDLQYKKIHMFAGTRQLDKILSYGRTETSTEVSDTLEEMVQRPKTSSSCLLVCLHTVFT</sequence>
<keyword evidence="2" id="KW-1185">Reference proteome</keyword>
<organism evidence="1 2">
    <name type="scientific">Arabis nemorensis</name>
    <dbReference type="NCBI Taxonomy" id="586526"/>
    <lineage>
        <taxon>Eukaryota</taxon>
        <taxon>Viridiplantae</taxon>
        <taxon>Streptophyta</taxon>
        <taxon>Embryophyta</taxon>
        <taxon>Tracheophyta</taxon>
        <taxon>Spermatophyta</taxon>
        <taxon>Magnoliopsida</taxon>
        <taxon>eudicotyledons</taxon>
        <taxon>Gunneridae</taxon>
        <taxon>Pentapetalae</taxon>
        <taxon>rosids</taxon>
        <taxon>malvids</taxon>
        <taxon>Brassicales</taxon>
        <taxon>Brassicaceae</taxon>
        <taxon>Arabideae</taxon>
        <taxon>Arabis</taxon>
    </lineage>
</organism>
<accession>A0A565B6M2</accession>
<dbReference type="OrthoDB" id="1113820at2759"/>